<dbReference type="InterPro" id="IPR042095">
    <property type="entry name" value="SUMF_sf"/>
</dbReference>
<dbReference type="GO" id="GO:0120147">
    <property type="term" value="F:formylglycine-generating oxidase activity"/>
    <property type="evidence" value="ECO:0007669"/>
    <property type="project" value="TreeGrafter"/>
</dbReference>
<name>A0A1V5MD96_UNCT6</name>
<accession>A0A1V5MD96</accession>
<dbReference type="SUPFAM" id="SSF56436">
    <property type="entry name" value="C-type lectin-like"/>
    <property type="match status" value="1"/>
</dbReference>
<dbReference type="EC" id="2.7.11.1" evidence="4"/>
<evidence type="ECO:0000313" key="4">
    <source>
        <dbReference type="EMBL" id="OPZ91102.1"/>
    </source>
</evidence>
<dbReference type="PANTHER" id="PTHR23150:SF19">
    <property type="entry name" value="FORMYLGLYCINE-GENERATING ENZYME"/>
    <property type="match status" value="1"/>
</dbReference>
<dbReference type="GO" id="GO:0004674">
    <property type="term" value="F:protein serine/threonine kinase activity"/>
    <property type="evidence" value="ECO:0007669"/>
    <property type="project" value="UniProtKB-EC"/>
</dbReference>
<protein>
    <submittedName>
        <fullName evidence="4">Serine/threonine-protein kinase pkn1</fullName>
        <ecNumber evidence="4">2.7.11.1</ecNumber>
    </submittedName>
</protein>
<evidence type="ECO:0000256" key="1">
    <source>
        <dbReference type="SAM" id="MobiDB-lite"/>
    </source>
</evidence>
<keyword evidence="2" id="KW-0472">Membrane</keyword>
<dbReference type="Pfam" id="PF03781">
    <property type="entry name" value="FGE-sulfatase"/>
    <property type="match status" value="1"/>
</dbReference>
<keyword evidence="4" id="KW-0418">Kinase</keyword>
<gene>
    <name evidence="4" type="primary">pkn1</name>
    <name evidence="4" type="ORF">BWY73_01175</name>
</gene>
<keyword evidence="4" id="KW-0808">Transferase</keyword>
<dbReference type="AlphaFoldDB" id="A0A1V5MD96"/>
<feature type="region of interest" description="Disordered" evidence="1">
    <location>
        <begin position="61"/>
        <end position="111"/>
    </location>
</feature>
<dbReference type="InterPro" id="IPR005532">
    <property type="entry name" value="SUMF_dom"/>
</dbReference>
<dbReference type="InterPro" id="IPR051043">
    <property type="entry name" value="Sulfatase_Mod_Factor_Kinase"/>
</dbReference>
<organism evidence="4">
    <name type="scientific">candidate division TA06 bacterium ADurb.Bin417</name>
    <dbReference type="NCBI Taxonomy" id="1852828"/>
    <lineage>
        <taxon>Bacteria</taxon>
        <taxon>Bacteria division TA06</taxon>
    </lineage>
</organism>
<keyword evidence="2" id="KW-1133">Transmembrane helix</keyword>
<evidence type="ECO:0000256" key="2">
    <source>
        <dbReference type="SAM" id="Phobius"/>
    </source>
</evidence>
<dbReference type="Proteomes" id="UP000485484">
    <property type="component" value="Unassembled WGS sequence"/>
</dbReference>
<proteinExistence type="predicted"/>
<feature type="transmembrane region" description="Helical" evidence="2">
    <location>
        <begin position="30"/>
        <end position="52"/>
    </location>
</feature>
<reference evidence="4" key="1">
    <citation type="submission" date="2017-02" db="EMBL/GenBank/DDBJ databases">
        <title>Delving into the versatile metabolic prowess of the omnipresent phylum Bacteroidetes.</title>
        <authorList>
            <person name="Nobu M.K."/>
            <person name="Mei R."/>
            <person name="Narihiro T."/>
            <person name="Kuroda K."/>
            <person name="Liu W.-T."/>
        </authorList>
    </citation>
    <scope>NUCLEOTIDE SEQUENCE</scope>
    <source>
        <strain evidence="4">ADurb.Bin417</strain>
    </source>
</reference>
<dbReference type="Gene3D" id="3.90.1580.10">
    <property type="entry name" value="paralog of FGE (formylglycine-generating enzyme)"/>
    <property type="match status" value="1"/>
</dbReference>
<evidence type="ECO:0000259" key="3">
    <source>
        <dbReference type="Pfam" id="PF03781"/>
    </source>
</evidence>
<dbReference type="InterPro" id="IPR016187">
    <property type="entry name" value="CTDL_fold"/>
</dbReference>
<dbReference type="PANTHER" id="PTHR23150">
    <property type="entry name" value="SULFATASE MODIFYING FACTOR 1, 2"/>
    <property type="match status" value="1"/>
</dbReference>
<feature type="domain" description="Sulfatase-modifying factor enzyme-like" evidence="3">
    <location>
        <begin position="113"/>
        <end position="323"/>
    </location>
</feature>
<dbReference type="EMBL" id="MWAK01000202">
    <property type="protein sequence ID" value="OPZ91102.1"/>
    <property type="molecule type" value="Genomic_DNA"/>
</dbReference>
<sequence length="326" mass="34867">MPHPLIDQESAEQVEKSVRRTIQKSDVSNLVTTVVLLIIVLAAVSGIVLLSLKISRTSRIASSNAGGTGGQKPEIVRPTPTAPLPLPGGSGPGSAPPPAPGFGSGNPSGPVPENMVLVGGGEFIKGYDSKGQPVRFSLPPFYIDQHEITNREYLVFIKATGRRPPSDPRGVSFNIWKNGTFAPELEDHPVVNVSFADAEAYAAWAGKRLPNENEWEKAARGVQGYIYPWGNNFNPELANCAENPRYGTGTAPVGSFNSGRSPYGVLDMAGNVKEWTTTSVSSRNSRWKVVKGGSFRDRAGQLETISSQRGILAAPDLGFRCVKDAQ</sequence>
<comment type="caution">
    <text evidence="4">The sequence shown here is derived from an EMBL/GenBank/DDBJ whole genome shotgun (WGS) entry which is preliminary data.</text>
</comment>
<keyword evidence="2" id="KW-0812">Transmembrane</keyword>